<dbReference type="Pfam" id="PF07873">
    <property type="entry name" value="YabP"/>
    <property type="match status" value="1"/>
</dbReference>
<evidence type="ECO:0000313" key="1">
    <source>
        <dbReference type="EMBL" id="MBC8577534.1"/>
    </source>
</evidence>
<dbReference type="EMBL" id="JACRTB010000035">
    <property type="protein sequence ID" value="MBC8577534.1"/>
    <property type="molecule type" value="Genomic_DNA"/>
</dbReference>
<reference evidence="1 2" key="1">
    <citation type="submission" date="2020-08" db="EMBL/GenBank/DDBJ databases">
        <title>Genome public.</title>
        <authorList>
            <person name="Liu C."/>
            <person name="Sun Q."/>
        </authorList>
    </citation>
    <scope>NUCLEOTIDE SEQUENCE [LARGE SCALE GENOMIC DNA]</scope>
    <source>
        <strain evidence="1 2">BX1</strain>
    </source>
</reference>
<organism evidence="1 2">
    <name type="scientific">Yanshouia hominis</name>
    <dbReference type="NCBI Taxonomy" id="2763673"/>
    <lineage>
        <taxon>Bacteria</taxon>
        <taxon>Bacillati</taxon>
        <taxon>Bacillota</taxon>
        <taxon>Clostridia</taxon>
        <taxon>Eubacteriales</taxon>
        <taxon>Oscillospiraceae</taxon>
        <taxon>Yanshouia</taxon>
    </lineage>
</organism>
<evidence type="ECO:0000313" key="2">
    <source>
        <dbReference type="Proteomes" id="UP000658131"/>
    </source>
</evidence>
<gene>
    <name evidence="1" type="ORF">H8717_14130</name>
</gene>
<protein>
    <submittedName>
        <fullName evidence="1">YabP/YqfC family sporulation protein</fullName>
    </submittedName>
</protein>
<sequence>MQKKQKKEQVQREGVGTSLARMLLLPESSLIGSVRIECNANREAVVEGCSGILEYSDETIRLTTGRMVLRFTGRGLSINGMAHGYAVVTGNIASIEFVT</sequence>
<keyword evidence="2" id="KW-1185">Reference proteome</keyword>
<dbReference type="Proteomes" id="UP000658131">
    <property type="component" value="Unassembled WGS sequence"/>
</dbReference>
<proteinExistence type="predicted"/>
<name>A0ABR7NM94_9FIRM</name>
<comment type="caution">
    <text evidence="1">The sequence shown here is derived from an EMBL/GenBank/DDBJ whole genome shotgun (WGS) entry which is preliminary data.</text>
</comment>
<dbReference type="InterPro" id="IPR022476">
    <property type="entry name" value="Spore_YabP/YqfC"/>
</dbReference>
<accession>A0ABR7NM94</accession>
<dbReference type="RefSeq" id="WP_262400932.1">
    <property type="nucleotide sequence ID" value="NZ_JACRTB010000035.1"/>
</dbReference>